<name>A0A2C5X408_9PEZI</name>
<dbReference type="AlphaFoldDB" id="A0A2C5X408"/>
<dbReference type="OrthoDB" id="2441380at2759"/>
<organism evidence="2 3">
    <name type="scientific">Ceratocystis fimbriata CBS 114723</name>
    <dbReference type="NCBI Taxonomy" id="1035309"/>
    <lineage>
        <taxon>Eukaryota</taxon>
        <taxon>Fungi</taxon>
        <taxon>Dikarya</taxon>
        <taxon>Ascomycota</taxon>
        <taxon>Pezizomycotina</taxon>
        <taxon>Sordariomycetes</taxon>
        <taxon>Hypocreomycetidae</taxon>
        <taxon>Microascales</taxon>
        <taxon>Ceratocystidaceae</taxon>
        <taxon>Ceratocystis</taxon>
    </lineage>
</organism>
<keyword evidence="3" id="KW-1185">Reference proteome</keyword>
<dbReference type="SMART" id="SM01111">
    <property type="entry name" value="CVNH"/>
    <property type="match status" value="1"/>
</dbReference>
<dbReference type="InterPro" id="IPR036673">
    <property type="entry name" value="Cyanovirin-N_sf"/>
</dbReference>
<evidence type="ECO:0000313" key="3">
    <source>
        <dbReference type="Proteomes" id="UP000222788"/>
    </source>
</evidence>
<reference evidence="2 3" key="2">
    <citation type="journal article" date="2013" name="IMA Fungus">
        <title>IMA Genome-F 1: Ceratocystis fimbriata: Draft nuclear genome sequence for the plant pathogen, Ceratocystis fimbriata.</title>
        <authorList>
            <person name="Wilken P.M."/>
            <person name="Steenkamp E.T."/>
            <person name="Wingfield M.J."/>
            <person name="de Beer Z.W."/>
            <person name="Wingfield B.D."/>
        </authorList>
    </citation>
    <scope>NUCLEOTIDE SEQUENCE [LARGE SCALE GENOMIC DNA]</scope>
    <source>
        <strain evidence="2 3">CBS 114723</strain>
    </source>
</reference>
<dbReference type="SUPFAM" id="SSF51322">
    <property type="entry name" value="Cyanovirin-N"/>
    <property type="match status" value="1"/>
</dbReference>
<reference evidence="2 3" key="1">
    <citation type="journal article" date="2013" name="Fungal Biol.">
        <title>Analysis of microsatellite markers in the genome of the plant pathogen Ceratocystis fimbriata.</title>
        <authorList>
            <person name="Simpson M.C."/>
            <person name="Wilken P.M."/>
            <person name="Coetzee M.P."/>
            <person name="Wingfield M.J."/>
            <person name="Wingfield B.D."/>
        </authorList>
    </citation>
    <scope>NUCLEOTIDE SEQUENCE [LARGE SCALE GENOMIC DNA]</scope>
    <source>
        <strain evidence="2 3">CBS 114723</strain>
    </source>
</reference>
<evidence type="ECO:0000259" key="1">
    <source>
        <dbReference type="SMART" id="SM01111"/>
    </source>
</evidence>
<dbReference type="InterPro" id="IPR011058">
    <property type="entry name" value="Cyanovirin-N"/>
</dbReference>
<dbReference type="Pfam" id="PF08881">
    <property type="entry name" value="CVNH"/>
    <property type="match status" value="1"/>
</dbReference>
<protein>
    <recommendedName>
        <fullName evidence="1">Cyanovirin-N domain-containing protein</fullName>
    </recommendedName>
</protein>
<dbReference type="Gene3D" id="2.30.60.10">
    <property type="entry name" value="Cyanovirin-N"/>
    <property type="match status" value="1"/>
</dbReference>
<comment type="caution">
    <text evidence="2">The sequence shown here is derived from an EMBL/GenBank/DDBJ whole genome shotgun (WGS) entry which is preliminary data.</text>
</comment>
<accession>A0A2C5X408</accession>
<feature type="domain" description="Cyanovirin-N" evidence="1">
    <location>
        <begin position="55"/>
        <end position="174"/>
    </location>
</feature>
<evidence type="ECO:0000313" key="2">
    <source>
        <dbReference type="EMBL" id="PHH52856.1"/>
    </source>
</evidence>
<sequence length="187" mass="20459">MSKTISSSAPSLVQILAIFFFAFASNALCLSIPRPRPVDYEVSGTQAVAHGSGTAFGDSCRNVKLNASFYGEPEEHYSHVNAKCQSDEGKYVPSSLNLNQYIGNFDGKLKWDVRGGFTESCFDCYLRRHSSWKQFTVLHCVCKRAGEKGPVWFPSKTEIDLDTSILNVAGELVAVGISEHTPVSSPV</sequence>
<dbReference type="Proteomes" id="UP000222788">
    <property type="component" value="Unassembled WGS sequence"/>
</dbReference>
<gene>
    <name evidence="2" type="ORF">CFIMG_002318RA</name>
</gene>
<dbReference type="EMBL" id="APWK03000055">
    <property type="protein sequence ID" value="PHH52856.1"/>
    <property type="molecule type" value="Genomic_DNA"/>
</dbReference>
<proteinExistence type="predicted"/>